<dbReference type="AlphaFoldDB" id="A0AAD9QUU6"/>
<sequence length="227" mass="26152">MLLHLFTLFCFKCKENGPAVSMKQDGTMATVMQTCANCGDNFVWRSQPLVLGKYPAGNILLSFAILWLEHQLTRYCSYFVTWAFVLMLYVHSLGIRDLLFFPLCYITGRHIKMLKEMKDIEWSGDGRFDSMGHSAKYGVYTMFCTTIMKIAHFELVQIVIEELPSGFARHVLTPFITSISGMWHAHCQKSRLVWCQQIKDWIKGIRRHLYWSATSTKGGFQALIVAK</sequence>
<reference evidence="1" key="1">
    <citation type="journal article" date="2023" name="G3 (Bethesda)">
        <title>Whole genome assembly and annotation of the endangered Caribbean coral Acropora cervicornis.</title>
        <authorList>
            <person name="Selwyn J.D."/>
            <person name="Vollmer S.V."/>
        </authorList>
    </citation>
    <scope>NUCLEOTIDE SEQUENCE</scope>
    <source>
        <strain evidence="1">K2</strain>
    </source>
</reference>
<keyword evidence="2" id="KW-1185">Reference proteome</keyword>
<protein>
    <submittedName>
        <fullName evidence="1">Uncharacterized protein</fullName>
    </submittedName>
</protein>
<dbReference type="PANTHER" id="PTHR31751">
    <property type="entry name" value="SI:CH211-108C17.2-RELATED-RELATED"/>
    <property type="match status" value="1"/>
</dbReference>
<organism evidence="1 2">
    <name type="scientific">Acropora cervicornis</name>
    <name type="common">Staghorn coral</name>
    <dbReference type="NCBI Taxonomy" id="6130"/>
    <lineage>
        <taxon>Eukaryota</taxon>
        <taxon>Metazoa</taxon>
        <taxon>Cnidaria</taxon>
        <taxon>Anthozoa</taxon>
        <taxon>Hexacorallia</taxon>
        <taxon>Scleractinia</taxon>
        <taxon>Astrocoeniina</taxon>
        <taxon>Acroporidae</taxon>
        <taxon>Acropora</taxon>
    </lineage>
</organism>
<reference evidence="1" key="2">
    <citation type="journal article" date="2023" name="Science">
        <title>Genomic signatures of disease resistance in endangered staghorn corals.</title>
        <authorList>
            <person name="Vollmer S.V."/>
            <person name="Selwyn J.D."/>
            <person name="Despard B.A."/>
            <person name="Roesel C.L."/>
        </authorList>
    </citation>
    <scope>NUCLEOTIDE SEQUENCE</scope>
    <source>
        <strain evidence="1">K2</strain>
    </source>
</reference>
<dbReference type="Proteomes" id="UP001249851">
    <property type="component" value="Unassembled WGS sequence"/>
</dbReference>
<gene>
    <name evidence="1" type="ORF">P5673_007694</name>
</gene>
<dbReference type="EMBL" id="JARQWQ010000013">
    <property type="protein sequence ID" value="KAK2567819.1"/>
    <property type="molecule type" value="Genomic_DNA"/>
</dbReference>
<proteinExistence type="predicted"/>
<comment type="caution">
    <text evidence="1">The sequence shown here is derived from an EMBL/GenBank/DDBJ whole genome shotgun (WGS) entry which is preliminary data.</text>
</comment>
<evidence type="ECO:0000313" key="1">
    <source>
        <dbReference type="EMBL" id="KAK2567819.1"/>
    </source>
</evidence>
<evidence type="ECO:0000313" key="2">
    <source>
        <dbReference type="Proteomes" id="UP001249851"/>
    </source>
</evidence>
<accession>A0AAD9QUU6</accession>
<name>A0AAD9QUU6_ACRCE</name>